<dbReference type="AlphaFoldDB" id="A0A173WK45"/>
<protein>
    <submittedName>
        <fullName evidence="1">Domain of uncharacterized function (DUF1836)</fullName>
    </submittedName>
</protein>
<dbReference type="Proteomes" id="UP000095468">
    <property type="component" value="Unassembled WGS sequence"/>
</dbReference>
<evidence type="ECO:0000313" key="2">
    <source>
        <dbReference type="Proteomes" id="UP000095468"/>
    </source>
</evidence>
<accession>A0A173WK45</accession>
<proteinExistence type="predicted"/>
<dbReference type="EMBL" id="CYYP01000001">
    <property type="protein sequence ID" value="CUN38488.1"/>
    <property type="molecule type" value="Genomic_DNA"/>
</dbReference>
<gene>
    <name evidence="1" type="ORF">ERS852381_00119</name>
</gene>
<reference evidence="1 2" key="1">
    <citation type="submission" date="2015-09" db="EMBL/GenBank/DDBJ databases">
        <authorList>
            <consortium name="Pathogen Informatics"/>
        </authorList>
    </citation>
    <scope>NUCLEOTIDE SEQUENCE [LARGE SCALE GENOMIC DNA]</scope>
    <source>
        <strain evidence="1 2">2789STDY5608823</strain>
    </source>
</reference>
<dbReference type="InterPro" id="IPR014975">
    <property type="entry name" value="DUF1836"/>
</dbReference>
<name>A0A173WK45_9ACTN</name>
<evidence type="ECO:0000313" key="1">
    <source>
        <dbReference type="EMBL" id="CUN38488.1"/>
    </source>
</evidence>
<dbReference type="Pfam" id="PF08876">
    <property type="entry name" value="DUF1836"/>
    <property type="match status" value="1"/>
</dbReference>
<dbReference type="PANTHER" id="PTHR40056:SF1">
    <property type="entry name" value="DUF1836 DOMAIN-CONTAINING PROTEIN"/>
    <property type="match status" value="1"/>
</dbReference>
<dbReference type="PANTHER" id="PTHR40056">
    <property type="entry name" value="HYPOTHETICAL CYTOSOLIC PROTEIN"/>
    <property type="match status" value="1"/>
</dbReference>
<organism evidence="1 2">
    <name type="scientific">Collinsella aerofaciens</name>
    <dbReference type="NCBI Taxonomy" id="74426"/>
    <lineage>
        <taxon>Bacteria</taxon>
        <taxon>Bacillati</taxon>
        <taxon>Actinomycetota</taxon>
        <taxon>Coriobacteriia</taxon>
        <taxon>Coriobacteriales</taxon>
        <taxon>Coriobacteriaceae</taxon>
        <taxon>Collinsella</taxon>
    </lineage>
</organism>
<dbReference type="RefSeq" id="WP_172676296.1">
    <property type="nucleotide sequence ID" value="NZ_CYYP01000001.1"/>
</dbReference>
<sequence length="203" mass="22890">MNHAKRVIPMSDTSVSIKPEDIQPTVLPDAFIQSDIVRKLNMLSLPRYNQLPNVTLYRDQVIEYVALWMEPLSICVEQPIITPSMINNYVKVGLVPAPVKKQYGREQIARLIAICIFKQVLPIAAVQALFNIQRLSYDAPTAFDYVIDQLEASIRAAFSIEQTPVPDTAHQVTRESLLVRSAVSSFVSKAYLMSYLKFNGFNS</sequence>